<dbReference type="AlphaFoldDB" id="A0ABD3PZE4"/>
<name>A0ABD3PZE4_9STRA</name>
<keyword evidence="3" id="KW-1185">Reference proteome</keyword>
<dbReference type="InterPro" id="IPR039992">
    <property type="entry name" value="Sep15_SelM"/>
</dbReference>
<organism evidence="2 3">
    <name type="scientific">Cyclotella cryptica</name>
    <dbReference type="NCBI Taxonomy" id="29204"/>
    <lineage>
        <taxon>Eukaryota</taxon>
        <taxon>Sar</taxon>
        <taxon>Stramenopiles</taxon>
        <taxon>Ochrophyta</taxon>
        <taxon>Bacillariophyta</taxon>
        <taxon>Coscinodiscophyceae</taxon>
        <taxon>Thalassiosirophycidae</taxon>
        <taxon>Stephanodiscales</taxon>
        <taxon>Stephanodiscaceae</taxon>
        <taxon>Cyclotella</taxon>
    </lineage>
</organism>
<accession>A0ABD3PZE4</accession>
<gene>
    <name evidence="2" type="ORF">HJC23_003803</name>
</gene>
<keyword evidence="1" id="KW-0732">Signal</keyword>
<dbReference type="EMBL" id="JABMIG020000092">
    <property type="protein sequence ID" value="KAL3793293.1"/>
    <property type="molecule type" value="Genomic_DNA"/>
</dbReference>
<evidence type="ECO:0000256" key="1">
    <source>
        <dbReference type="SAM" id="SignalP"/>
    </source>
</evidence>
<dbReference type="PANTHER" id="PTHR13077:SF6">
    <property type="entry name" value="SELENOPROTEIN F"/>
    <property type="match status" value="1"/>
</dbReference>
<sequence>MAMAPPKLTTVLIATLALTFHLSQLFAFASTLTEESCLTRGFDPYNLSCETCHLLEESTTLSSLVQEYNAKHSKEPIDIVQECRYCCQSHKFNPVLHHGQSLRGKFRYALLTYNEGSLDQYGEIKDFVDKDLNDVLSFKGEHRFRVSVSEKIGLDGNMMQMMMMMGGGFRGFGGPPKLMLFENAKKGGGKWSEDDENEAGEVITLRGWKREDLKDMLMTLLPNA</sequence>
<feature type="chain" id="PRO_5044827094" description="Selenoprotein F/M domain-containing protein" evidence="1">
    <location>
        <begin position="30"/>
        <end position="224"/>
    </location>
</feature>
<evidence type="ECO:0008006" key="4">
    <source>
        <dbReference type="Google" id="ProtNLM"/>
    </source>
</evidence>
<comment type="caution">
    <text evidence="2">The sequence shown here is derived from an EMBL/GenBank/DDBJ whole genome shotgun (WGS) entry which is preliminary data.</text>
</comment>
<protein>
    <recommendedName>
        <fullName evidence="4">Selenoprotein F/M domain-containing protein</fullName>
    </recommendedName>
</protein>
<proteinExistence type="predicted"/>
<dbReference type="PANTHER" id="PTHR13077">
    <property type="entry name" value="SELENOPROTEIN F"/>
    <property type="match status" value="1"/>
</dbReference>
<evidence type="ECO:0000313" key="3">
    <source>
        <dbReference type="Proteomes" id="UP001516023"/>
    </source>
</evidence>
<reference evidence="2 3" key="1">
    <citation type="journal article" date="2020" name="G3 (Bethesda)">
        <title>Improved Reference Genome for Cyclotella cryptica CCMP332, a Model for Cell Wall Morphogenesis, Salinity Adaptation, and Lipid Production in Diatoms (Bacillariophyta).</title>
        <authorList>
            <person name="Roberts W.R."/>
            <person name="Downey K.M."/>
            <person name="Ruck E.C."/>
            <person name="Traller J.C."/>
            <person name="Alverson A.J."/>
        </authorList>
    </citation>
    <scope>NUCLEOTIDE SEQUENCE [LARGE SCALE GENOMIC DNA]</scope>
    <source>
        <strain evidence="2 3">CCMP332</strain>
    </source>
</reference>
<evidence type="ECO:0000313" key="2">
    <source>
        <dbReference type="EMBL" id="KAL3793293.1"/>
    </source>
</evidence>
<dbReference type="Proteomes" id="UP001516023">
    <property type="component" value="Unassembled WGS sequence"/>
</dbReference>
<feature type="signal peptide" evidence="1">
    <location>
        <begin position="1"/>
        <end position="29"/>
    </location>
</feature>